<reference evidence="1" key="1">
    <citation type="submission" date="2023-05" db="EMBL/GenBank/DDBJ databases">
        <title>Nepenthes gracilis genome sequencing.</title>
        <authorList>
            <person name="Fukushima K."/>
        </authorList>
    </citation>
    <scope>NUCLEOTIDE SEQUENCE</scope>
    <source>
        <strain evidence="1">SING2019-196</strain>
    </source>
</reference>
<dbReference type="Proteomes" id="UP001279734">
    <property type="component" value="Unassembled WGS sequence"/>
</dbReference>
<evidence type="ECO:0000313" key="1">
    <source>
        <dbReference type="EMBL" id="GMH06469.1"/>
    </source>
</evidence>
<dbReference type="AlphaFoldDB" id="A0AAD3S8M5"/>
<name>A0AAD3S8M5_NEPGR</name>
<protein>
    <submittedName>
        <fullName evidence="1">Uncharacterized protein</fullName>
    </submittedName>
</protein>
<sequence>MEKVSYLVYGPELLKYPVPWEDRLVKEAKEKKRDQNSGNAKMAPRMWVARGHLCPDSRANGYQVPGNFFRISYDIPLKLTEGINLIHINVNTINTPISQFNKSEPIPRLSFESDSIALMR</sequence>
<proteinExistence type="predicted"/>
<keyword evidence="2" id="KW-1185">Reference proteome</keyword>
<evidence type="ECO:0000313" key="2">
    <source>
        <dbReference type="Proteomes" id="UP001279734"/>
    </source>
</evidence>
<accession>A0AAD3S8M5</accession>
<comment type="caution">
    <text evidence="1">The sequence shown here is derived from an EMBL/GenBank/DDBJ whole genome shotgun (WGS) entry which is preliminary data.</text>
</comment>
<gene>
    <name evidence="1" type="ORF">Nepgr_008309</name>
</gene>
<organism evidence="1 2">
    <name type="scientific">Nepenthes gracilis</name>
    <name type="common">Slender pitcher plant</name>
    <dbReference type="NCBI Taxonomy" id="150966"/>
    <lineage>
        <taxon>Eukaryota</taxon>
        <taxon>Viridiplantae</taxon>
        <taxon>Streptophyta</taxon>
        <taxon>Embryophyta</taxon>
        <taxon>Tracheophyta</taxon>
        <taxon>Spermatophyta</taxon>
        <taxon>Magnoliopsida</taxon>
        <taxon>eudicotyledons</taxon>
        <taxon>Gunneridae</taxon>
        <taxon>Pentapetalae</taxon>
        <taxon>Caryophyllales</taxon>
        <taxon>Nepenthaceae</taxon>
        <taxon>Nepenthes</taxon>
    </lineage>
</organism>
<dbReference type="EMBL" id="BSYO01000006">
    <property type="protein sequence ID" value="GMH06469.1"/>
    <property type="molecule type" value="Genomic_DNA"/>
</dbReference>